<evidence type="ECO:0000313" key="1">
    <source>
        <dbReference type="EMBL" id="CAB5226303.1"/>
    </source>
</evidence>
<gene>
    <name evidence="1" type="ORF">UFOVP760_82</name>
</gene>
<accession>A0A6J7XBM7</accession>
<dbReference type="EMBL" id="LR798360">
    <property type="protein sequence ID" value="CAB5226303.1"/>
    <property type="molecule type" value="Genomic_DNA"/>
</dbReference>
<proteinExistence type="predicted"/>
<name>A0A6J7XBM7_9CAUD</name>
<sequence length="108" mass="12504">MTKQYILKDVAVKAKDLERSFKKAHKIIERAQKKVSRTGKDKSLLKAACELGFICNHAPIIKDGKRYVNPMTLGDKLFLEEIGTYKCVEFKNNEFLDCTNKLVQLKYY</sequence>
<reference evidence="1" key="1">
    <citation type="submission" date="2020-05" db="EMBL/GenBank/DDBJ databases">
        <authorList>
            <person name="Chiriac C."/>
            <person name="Salcher M."/>
            <person name="Ghai R."/>
            <person name="Kavagutti S V."/>
        </authorList>
    </citation>
    <scope>NUCLEOTIDE SEQUENCE</scope>
</reference>
<protein>
    <submittedName>
        <fullName evidence="1">Uncharacterized protein</fullName>
    </submittedName>
</protein>
<organism evidence="1">
    <name type="scientific">uncultured Caudovirales phage</name>
    <dbReference type="NCBI Taxonomy" id="2100421"/>
    <lineage>
        <taxon>Viruses</taxon>
        <taxon>Duplodnaviria</taxon>
        <taxon>Heunggongvirae</taxon>
        <taxon>Uroviricota</taxon>
        <taxon>Caudoviricetes</taxon>
        <taxon>Peduoviridae</taxon>
        <taxon>Maltschvirus</taxon>
        <taxon>Maltschvirus maltsch</taxon>
    </lineage>
</organism>